<evidence type="ECO:0000313" key="2">
    <source>
        <dbReference type="Proteomes" id="UP000544222"/>
    </source>
</evidence>
<dbReference type="Proteomes" id="UP000544222">
    <property type="component" value="Unassembled WGS sequence"/>
</dbReference>
<comment type="caution">
    <text evidence="1">The sequence shown here is derived from an EMBL/GenBank/DDBJ whole genome shotgun (WGS) entry which is preliminary data.</text>
</comment>
<accession>A0A7W5DQE0</accession>
<protein>
    <recommendedName>
        <fullName evidence="3">Transporter</fullName>
    </recommendedName>
</protein>
<dbReference type="EMBL" id="JACHYB010000001">
    <property type="protein sequence ID" value="MBB3187091.1"/>
    <property type="molecule type" value="Genomic_DNA"/>
</dbReference>
<keyword evidence="2" id="KW-1185">Reference proteome</keyword>
<dbReference type="AlphaFoldDB" id="A0A7W5DQE0"/>
<evidence type="ECO:0000313" key="1">
    <source>
        <dbReference type="EMBL" id="MBB3187091.1"/>
    </source>
</evidence>
<sequence>MRRSALYFLLIGVALFWSVPIDAGPPFRTDDPVPVPFRHGEVYLFSSGVFDASGLNGIGPAFEFNYGILPNVQFHMVAPLAFTVPKQGSSYLGYGDTEIGIKYRFVSQSAMTPDIATFPLIEIPTGNAARHLGNGKPQLYLPIWLQKDFGKWTVYGGGGYWINPGIDNKNWQFYGLLLQYNFTGSFFLGAELFHQTPSSVDTPANTGLHVGGGIPVARNTQILFSTDLGNGLTAYKHFAYYLGLYHTF</sequence>
<gene>
    <name evidence="1" type="ORF">FHX64_001254</name>
</gene>
<organism evidence="1 2">
    <name type="scientific">Microbacter margulisiae</name>
    <dbReference type="NCBI Taxonomy" id="1350067"/>
    <lineage>
        <taxon>Bacteria</taxon>
        <taxon>Pseudomonadati</taxon>
        <taxon>Bacteroidota</taxon>
        <taxon>Bacteroidia</taxon>
        <taxon>Bacteroidales</taxon>
        <taxon>Porphyromonadaceae</taxon>
        <taxon>Microbacter</taxon>
    </lineage>
</organism>
<evidence type="ECO:0008006" key="3">
    <source>
        <dbReference type="Google" id="ProtNLM"/>
    </source>
</evidence>
<proteinExistence type="predicted"/>
<reference evidence="1 2" key="1">
    <citation type="submission" date="2020-08" db="EMBL/GenBank/DDBJ databases">
        <title>Genomic Encyclopedia of Type Strains, Phase IV (KMG-IV): sequencing the most valuable type-strain genomes for metagenomic binning, comparative biology and taxonomic classification.</title>
        <authorList>
            <person name="Goeker M."/>
        </authorList>
    </citation>
    <scope>NUCLEOTIDE SEQUENCE [LARGE SCALE GENOMIC DNA]</scope>
    <source>
        <strain evidence="1 2">DSM 27471</strain>
    </source>
</reference>
<name>A0A7W5DQE0_9PORP</name>
<dbReference type="RefSeq" id="WP_183412902.1">
    <property type="nucleotide sequence ID" value="NZ_JACHYB010000001.1"/>
</dbReference>